<keyword evidence="3" id="KW-1185">Reference proteome</keyword>
<keyword evidence="1" id="KW-1133">Transmembrane helix</keyword>
<dbReference type="KEGG" id="cow:Calow_2268"/>
<accession>E4Q1B8</accession>
<feature type="transmembrane region" description="Helical" evidence="1">
    <location>
        <begin position="6"/>
        <end position="21"/>
    </location>
</feature>
<dbReference type="STRING" id="632518.Calow_2268"/>
<protein>
    <submittedName>
        <fullName evidence="2">Uncharacterized protein</fullName>
    </submittedName>
</protein>
<sequence length="72" mass="8506">MNTGFIITIYLILLLAEFYILKRRYLQKEMFFTSLLIFTGLILSLILNTKKNVLNPHLVIEKILDKLLSLFM</sequence>
<organism evidence="2 3">
    <name type="scientific">Caldicellulosiruptor owensensis (strain ATCC 700167 / DSM 13100 / OL)</name>
    <dbReference type="NCBI Taxonomy" id="632518"/>
    <lineage>
        <taxon>Bacteria</taxon>
        <taxon>Bacillati</taxon>
        <taxon>Bacillota</taxon>
        <taxon>Bacillota incertae sedis</taxon>
        <taxon>Caldicellulosiruptorales</taxon>
        <taxon>Caldicellulosiruptoraceae</taxon>
        <taxon>Caldicellulosiruptor</taxon>
    </lineage>
</organism>
<evidence type="ECO:0000313" key="3">
    <source>
        <dbReference type="Proteomes" id="UP000006889"/>
    </source>
</evidence>
<dbReference type="EMBL" id="CP002216">
    <property type="protein sequence ID" value="ADQ05767.1"/>
    <property type="molecule type" value="Genomic_DNA"/>
</dbReference>
<evidence type="ECO:0000313" key="2">
    <source>
        <dbReference type="EMBL" id="ADQ05767.1"/>
    </source>
</evidence>
<dbReference type="Proteomes" id="UP000006889">
    <property type="component" value="Chromosome"/>
</dbReference>
<reference key="1">
    <citation type="submission" date="2010-09" db="EMBL/GenBank/DDBJ databases">
        <title>Complete sequence of Caldicellulosiruptor owensensis OL.</title>
        <authorList>
            <consortium name="US DOE Joint Genome Institute"/>
            <person name="Lucas S."/>
            <person name="Copeland A."/>
            <person name="Lapidus A."/>
            <person name="Cheng J.-F."/>
            <person name="Bruce D."/>
            <person name="Goodwin L."/>
            <person name="Pitluck S."/>
            <person name="Davenport K."/>
            <person name="Detter J.C."/>
            <person name="Han C."/>
            <person name="Tapia R."/>
            <person name="Land M."/>
            <person name="Hauser L."/>
            <person name="Chang Y.-J."/>
            <person name="Jeffries C."/>
            <person name="Kyrpides N."/>
            <person name="Ivanova N."/>
            <person name="Mikhailova N."/>
            <person name="Blumer-Schuette S.E."/>
            <person name="Kelly R.M."/>
            <person name="Woyke T."/>
        </authorList>
    </citation>
    <scope>NUCLEOTIDE SEQUENCE</scope>
    <source>
        <strain>OL</strain>
    </source>
</reference>
<dbReference type="HOGENOM" id="CLU_2714762_0_0_9"/>
<dbReference type="RefSeq" id="WP_013413083.1">
    <property type="nucleotide sequence ID" value="NC_014657.1"/>
</dbReference>
<keyword evidence="1" id="KW-0812">Transmembrane</keyword>
<reference evidence="2 3" key="2">
    <citation type="journal article" date="2011" name="J. Bacteriol.">
        <title>Complete genome sequences for the anaerobic, extremely thermophilic plant biomass-degrading bacteria Caldicellulosiruptor hydrothermalis, Caldicellulosiruptor kristjanssonii, Caldicellulosiruptor kronotskyensis, Caldicellulosiruptor owensenis, and Caldicellulosiruptor lactoaceticus.</title>
        <authorList>
            <person name="Blumer-Schuette S.E."/>
            <person name="Ozdemir I."/>
            <person name="Mistry D."/>
            <person name="Lucas S."/>
            <person name="Lapidus A."/>
            <person name="Cheng J.F."/>
            <person name="Goodwin L.A."/>
            <person name="Pitluck S."/>
            <person name="Land M.L."/>
            <person name="Hauser L.J."/>
            <person name="Woyke T."/>
            <person name="Mikhailova N."/>
            <person name="Pati A."/>
            <person name="Kyrpides N.C."/>
            <person name="Ivanova N."/>
            <person name="Detter J.C."/>
            <person name="Walston-Davenport K."/>
            <person name="Han S."/>
            <person name="Adams M.W."/>
            <person name="Kelly R.M."/>
        </authorList>
    </citation>
    <scope>NUCLEOTIDE SEQUENCE [LARGE SCALE GENOMIC DNA]</scope>
    <source>
        <strain evidence="3">ATCC 700167 / DSM 13100 / OL</strain>
    </source>
</reference>
<evidence type="ECO:0000256" key="1">
    <source>
        <dbReference type="SAM" id="Phobius"/>
    </source>
</evidence>
<dbReference type="AlphaFoldDB" id="E4Q1B8"/>
<name>E4Q1B8_CALOW</name>
<keyword evidence="1" id="KW-0472">Membrane</keyword>
<gene>
    <name evidence="2" type="ordered locus">Calow_2268</name>
</gene>
<feature type="transmembrane region" description="Helical" evidence="1">
    <location>
        <begin position="30"/>
        <end position="47"/>
    </location>
</feature>
<dbReference type="OrthoDB" id="1716774at2"/>
<proteinExistence type="predicted"/>